<dbReference type="EMBL" id="BAAAQN010000025">
    <property type="protein sequence ID" value="GAA2037705.1"/>
    <property type="molecule type" value="Genomic_DNA"/>
</dbReference>
<dbReference type="Proteomes" id="UP001500751">
    <property type="component" value="Unassembled WGS sequence"/>
</dbReference>
<gene>
    <name evidence="1" type="ORF">GCM10009839_43800</name>
</gene>
<protein>
    <submittedName>
        <fullName evidence="1">Uncharacterized protein</fullName>
    </submittedName>
</protein>
<evidence type="ECO:0000313" key="2">
    <source>
        <dbReference type="Proteomes" id="UP001500751"/>
    </source>
</evidence>
<sequence>MTQNKDLKKLVRERMQQTGERYTEALANITKATPLEPVPAPWFMGGERPGNYEFGLLPSSVSYQTARTVRLRSKGSGGTGFGTMMQSFTAGDYRGRRVRLHAQLRSLDVSGWAGMWMRVDDTSSKGAAFDNMRDRALSGTTDWQPAAVVLDVTADATSIHFGVMLTGGGAIDVARLDFEEVDDSVAPTNSPLATGPQGLDFNARF</sequence>
<evidence type="ECO:0000313" key="1">
    <source>
        <dbReference type="EMBL" id="GAA2037705.1"/>
    </source>
</evidence>
<comment type="caution">
    <text evidence="1">The sequence shown here is derived from an EMBL/GenBank/DDBJ whole genome shotgun (WGS) entry which is preliminary data.</text>
</comment>
<dbReference type="Gene3D" id="2.60.120.260">
    <property type="entry name" value="Galactose-binding domain-like"/>
    <property type="match status" value="1"/>
</dbReference>
<name>A0ABN2UI66_9ACTN</name>
<dbReference type="RefSeq" id="WP_344667487.1">
    <property type="nucleotide sequence ID" value="NZ_BAAAQN010000025.1"/>
</dbReference>
<accession>A0ABN2UI66</accession>
<reference evidence="1 2" key="1">
    <citation type="journal article" date="2019" name="Int. J. Syst. Evol. Microbiol.">
        <title>The Global Catalogue of Microorganisms (GCM) 10K type strain sequencing project: providing services to taxonomists for standard genome sequencing and annotation.</title>
        <authorList>
            <consortium name="The Broad Institute Genomics Platform"/>
            <consortium name="The Broad Institute Genome Sequencing Center for Infectious Disease"/>
            <person name="Wu L."/>
            <person name="Ma J."/>
        </authorList>
    </citation>
    <scope>NUCLEOTIDE SEQUENCE [LARGE SCALE GENOMIC DNA]</scope>
    <source>
        <strain evidence="1 2">JCM 16014</strain>
    </source>
</reference>
<organism evidence="1 2">
    <name type="scientific">Catenulispora yoronensis</name>
    <dbReference type="NCBI Taxonomy" id="450799"/>
    <lineage>
        <taxon>Bacteria</taxon>
        <taxon>Bacillati</taxon>
        <taxon>Actinomycetota</taxon>
        <taxon>Actinomycetes</taxon>
        <taxon>Catenulisporales</taxon>
        <taxon>Catenulisporaceae</taxon>
        <taxon>Catenulispora</taxon>
    </lineage>
</organism>
<keyword evidence="2" id="KW-1185">Reference proteome</keyword>
<proteinExistence type="predicted"/>